<accession>A0A395N4P8</accession>
<name>A0A395N4P8_9HYPO</name>
<organism evidence="2 3">
    <name type="scientific">Fusarium flagelliforme</name>
    <dbReference type="NCBI Taxonomy" id="2675880"/>
    <lineage>
        <taxon>Eukaryota</taxon>
        <taxon>Fungi</taxon>
        <taxon>Dikarya</taxon>
        <taxon>Ascomycota</taxon>
        <taxon>Pezizomycotina</taxon>
        <taxon>Sordariomycetes</taxon>
        <taxon>Hypocreomycetidae</taxon>
        <taxon>Hypocreales</taxon>
        <taxon>Nectriaceae</taxon>
        <taxon>Fusarium</taxon>
        <taxon>Fusarium incarnatum-equiseti species complex</taxon>
    </lineage>
</organism>
<dbReference type="EMBL" id="PXXK01000010">
    <property type="protein sequence ID" value="RFN55108.1"/>
    <property type="molecule type" value="Genomic_DNA"/>
</dbReference>
<feature type="compositionally biased region" description="Polar residues" evidence="1">
    <location>
        <begin position="153"/>
        <end position="180"/>
    </location>
</feature>
<protein>
    <submittedName>
        <fullName evidence="2">Uncharacterized protein</fullName>
    </submittedName>
</protein>
<reference evidence="2 3" key="1">
    <citation type="journal article" date="2018" name="PLoS Pathog.">
        <title>Evolution of structural diversity of trichothecenes, a family of toxins produced by plant pathogenic and entomopathogenic fungi.</title>
        <authorList>
            <person name="Proctor R.H."/>
            <person name="McCormick S.P."/>
            <person name="Kim H.S."/>
            <person name="Cardoza R.E."/>
            <person name="Stanley A.M."/>
            <person name="Lindo L."/>
            <person name="Kelly A."/>
            <person name="Brown D.W."/>
            <person name="Lee T."/>
            <person name="Vaughan M.M."/>
            <person name="Alexander N.J."/>
            <person name="Busman M."/>
            <person name="Gutierrez S."/>
        </authorList>
    </citation>
    <scope>NUCLEOTIDE SEQUENCE [LARGE SCALE GENOMIC DNA]</scope>
    <source>
        <strain evidence="2 3">NRRL 13405</strain>
    </source>
</reference>
<feature type="region of interest" description="Disordered" evidence="1">
    <location>
        <begin position="140"/>
        <end position="184"/>
    </location>
</feature>
<dbReference type="OrthoDB" id="5102023at2759"/>
<dbReference type="Proteomes" id="UP000265631">
    <property type="component" value="Unassembled WGS sequence"/>
</dbReference>
<comment type="caution">
    <text evidence="2">The sequence shown here is derived from an EMBL/GenBank/DDBJ whole genome shotgun (WGS) entry which is preliminary data.</text>
</comment>
<keyword evidence="3" id="KW-1185">Reference proteome</keyword>
<proteinExistence type="predicted"/>
<evidence type="ECO:0000313" key="2">
    <source>
        <dbReference type="EMBL" id="RFN55108.1"/>
    </source>
</evidence>
<gene>
    <name evidence="2" type="ORF">FIE12Z_620</name>
</gene>
<evidence type="ECO:0000256" key="1">
    <source>
        <dbReference type="SAM" id="MobiDB-lite"/>
    </source>
</evidence>
<sequence length="239" mass="27405">MTTPNAPTGVAAEHLKLTPISPNGEFKATWPGLLPNVAQRREYIITFLNWYHWHPNFYDEERALREHCEEFAAEKFILAGREPTSKLFEDTVDYLVWKTWFRDLPEEQRPKWPWSGIVPPRTEDDTPSAKFANLKEEWKEKNAVQPTAPVAQATPSEQGVAANQQNDAGNGTVAVSNATPDSRPRREDLINRLREISGECREHGIDVMWWETVNTPKSQSVGPAKKRLRQFVPKDFLQD</sequence>
<dbReference type="AlphaFoldDB" id="A0A395N4P8"/>
<evidence type="ECO:0000313" key="3">
    <source>
        <dbReference type="Proteomes" id="UP000265631"/>
    </source>
</evidence>